<dbReference type="EMBL" id="JAUZEE010000007">
    <property type="protein sequence ID" value="MDP4301817.1"/>
    <property type="molecule type" value="Genomic_DNA"/>
</dbReference>
<dbReference type="Pfam" id="PF08668">
    <property type="entry name" value="HDOD"/>
    <property type="match status" value="1"/>
</dbReference>
<dbReference type="Proteomes" id="UP001235760">
    <property type="component" value="Unassembled WGS sequence"/>
</dbReference>
<organism evidence="2 3">
    <name type="scientific">Leptothrix discophora</name>
    <dbReference type="NCBI Taxonomy" id="89"/>
    <lineage>
        <taxon>Bacteria</taxon>
        <taxon>Pseudomonadati</taxon>
        <taxon>Pseudomonadota</taxon>
        <taxon>Betaproteobacteria</taxon>
        <taxon>Burkholderiales</taxon>
        <taxon>Sphaerotilaceae</taxon>
        <taxon>Leptothrix</taxon>
    </lineage>
</organism>
<proteinExistence type="predicted"/>
<feature type="domain" description="HDOD" evidence="1">
    <location>
        <begin position="33"/>
        <end position="233"/>
    </location>
</feature>
<evidence type="ECO:0000259" key="1">
    <source>
        <dbReference type="PROSITE" id="PS51833"/>
    </source>
</evidence>
<keyword evidence="3" id="KW-1185">Reference proteome</keyword>
<gene>
    <name evidence="2" type="ORF">Q8X39_14330</name>
</gene>
<comment type="caution">
    <text evidence="2">The sequence shown here is derived from an EMBL/GenBank/DDBJ whole genome shotgun (WGS) entry which is preliminary data.</text>
</comment>
<evidence type="ECO:0000313" key="3">
    <source>
        <dbReference type="Proteomes" id="UP001235760"/>
    </source>
</evidence>
<dbReference type="RefSeq" id="WP_305750361.1">
    <property type="nucleotide sequence ID" value="NZ_JAUZEE010000007.1"/>
</dbReference>
<protein>
    <submittedName>
        <fullName evidence="2">HDOD domain-containing protein</fullName>
    </submittedName>
</protein>
<reference evidence="2 3" key="1">
    <citation type="submission" date="2023-08" db="EMBL/GenBank/DDBJ databases">
        <authorList>
            <person name="Roldan D.M."/>
            <person name="Menes R.J."/>
        </authorList>
    </citation>
    <scope>NUCLEOTIDE SEQUENCE [LARGE SCALE GENOMIC DNA]</scope>
    <source>
        <strain evidence="2 3">CCM 2812</strain>
    </source>
</reference>
<dbReference type="PROSITE" id="PS51833">
    <property type="entry name" value="HDOD"/>
    <property type="match status" value="1"/>
</dbReference>
<name>A0ABT9G6C7_LEPDI</name>
<dbReference type="InterPro" id="IPR013976">
    <property type="entry name" value="HDOD"/>
</dbReference>
<accession>A0ABT9G6C7</accession>
<evidence type="ECO:0000313" key="2">
    <source>
        <dbReference type="EMBL" id="MDP4301817.1"/>
    </source>
</evidence>
<dbReference type="Gene3D" id="1.10.3210.10">
    <property type="entry name" value="Hypothetical protein af1432"/>
    <property type="match status" value="1"/>
</dbReference>
<dbReference type="SUPFAM" id="SSF109604">
    <property type="entry name" value="HD-domain/PDEase-like"/>
    <property type="match status" value="1"/>
</dbReference>
<sequence>MSTDLPTAHRPLTDAPRDLAGWTAALRDRPIPVLASSAAALAVLAEAEEARGNVDAHRIDTAIDDDPLATLWVLNLAARQRHVRQVTPAETITSAVMMLGIGPFFRASADVEVVEALLAEQPQAQDGLRAVLRRAHRAARFALGFGIHRMESDVTLLRVAALLHDVTEMLLWCHAPALIGEVAARLRADPTLRSETAQREVLHVSLVDLEQALLRAWHLPERLLRLTDDHAEGIALVQPQRRMVKLSVQLARHTQAGWENAALPDDIEELALLLNLSPLSVRTLLGELDS</sequence>